<sequence length="111" mass="12596">MFVMTRTMVIEKGNSDKVIARFSAESPLDQMEGLVDISVMVNRKSQEQEEVVVVIRWESQEAWKNWEKSDAHIQGHKNSRGQQPPAFILSTTVQMYDAQVVKKGKAFLNGA</sequence>
<proteinExistence type="predicted"/>
<dbReference type="PANTHER" id="PTHR34474:SF1">
    <property type="entry name" value="HEME-DEGRADING MONOOXYGENASE HMOA"/>
    <property type="match status" value="1"/>
</dbReference>
<organism evidence="2 3">
    <name type="scientific">Paenibacillus mellifer</name>
    <dbReference type="NCBI Taxonomy" id="2937794"/>
    <lineage>
        <taxon>Bacteria</taxon>
        <taxon>Bacillati</taxon>
        <taxon>Bacillota</taxon>
        <taxon>Bacilli</taxon>
        <taxon>Bacillales</taxon>
        <taxon>Paenibacillaceae</taxon>
        <taxon>Paenibacillus</taxon>
    </lineage>
</organism>
<keyword evidence="3" id="KW-1185">Reference proteome</keyword>
<accession>A0A9X1Y473</accession>
<reference evidence="2" key="1">
    <citation type="submission" date="2022-04" db="EMBL/GenBank/DDBJ databases">
        <authorList>
            <person name="Seo M.-J."/>
        </authorList>
    </citation>
    <scope>NUCLEOTIDE SEQUENCE</scope>
    <source>
        <strain evidence="2">MBLB2552</strain>
    </source>
</reference>
<keyword evidence="2" id="KW-0503">Monooxygenase</keyword>
<dbReference type="Proteomes" id="UP001139534">
    <property type="component" value="Unassembled WGS sequence"/>
</dbReference>
<dbReference type="InterPro" id="IPR007138">
    <property type="entry name" value="ABM_dom"/>
</dbReference>
<dbReference type="GO" id="GO:0004497">
    <property type="term" value="F:monooxygenase activity"/>
    <property type="evidence" value="ECO:0007669"/>
    <property type="project" value="UniProtKB-KW"/>
</dbReference>
<comment type="caution">
    <text evidence="2">The sequence shown here is derived from an EMBL/GenBank/DDBJ whole genome shotgun (WGS) entry which is preliminary data.</text>
</comment>
<dbReference type="Gene3D" id="3.30.70.100">
    <property type="match status" value="1"/>
</dbReference>
<feature type="domain" description="ABM" evidence="1">
    <location>
        <begin position="2"/>
        <end position="95"/>
    </location>
</feature>
<dbReference type="InterPro" id="IPR050404">
    <property type="entry name" value="Heme-degrading_MO"/>
</dbReference>
<evidence type="ECO:0000313" key="2">
    <source>
        <dbReference type="EMBL" id="MCK8489098.1"/>
    </source>
</evidence>
<dbReference type="Pfam" id="PF03992">
    <property type="entry name" value="ABM"/>
    <property type="match status" value="1"/>
</dbReference>
<dbReference type="AlphaFoldDB" id="A0A9X1Y473"/>
<evidence type="ECO:0000313" key="3">
    <source>
        <dbReference type="Proteomes" id="UP001139534"/>
    </source>
</evidence>
<dbReference type="EMBL" id="JALPRK010000020">
    <property type="protein sequence ID" value="MCK8489098.1"/>
    <property type="molecule type" value="Genomic_DNA"/>
</dbReference>
<dbReference type="PROSITE" id="PS51725">
    <property type="entry name" value="ABM"/>
    <property type="match status" value="1"/>
</dbReference>
<keyword evidence="2" id="KW-0560">Oxidoreductase</keyword>
<evidence type="ECO:0000259" key="1">
    <source>
        <dbReference type="PROSITE" id="PS51725"/>
    </source>
</evidence>
<protein>
    <submittedName>
        <fullName evidence="2">Antibiotic biosynthesis monooxygenase</fullName>
    </submittedName>
</protein>
<name>A0A9X1Y473_9BACL</name>
<dbReference type="SUPFAM" id="SSF54909">
    <property type="entry name" value="Dimeric alpha+beta barrel"/>
    <property type="match status" value="1"/>
</dbReference>
<dbReference type="RefSeq" id="WP_248553143.1">
    <property type="nucleotide sequence ID" value="NZ_JALPRK010000020.1"/>
</dbReference>
<dbReference type="InterPro" id="IPR011008">
    <property type="entry name" value="Dimeric_a/b-barrel"/>
</dbReference>
<dbReference type="PANTHER" id="PTHR34474">
    <property type="entry name" value="SIGNAL TRANSDUCTION PROTEIN TRAP"/>
    <property type="match status" value="1"/>
</dbReference>
<gene>
    <name evidence="2" type="ORF">M0651_18155</name>
</gene>